<dbReference type="Pfam" id="PF07811">
    <property type="entry name" value="TadE"/>
    <property type="match status" value="1"/>
</dbReference>
<keyword evidence="1" id="KW-1133">Transmembrane helix</keyword>
<evidence type="ECO:0000259" key="2">
    <source>
        <dbReference type="Pfam" id="PF07811"/>
    </source>
</evidence>
<feature type="transmembrane region" description="Helical" evidence="1">
    <location>
        <begin position="20"/>
        <end position="39"/>
    </location>
</feature>
<dbReference type="OrthoDB" id="261466at2"/>
<dbReference type="EMBL" id="SIHI01000008">
    <property type="protein sequence ID" value="TWT52090.1"/>
    <property type="molecule type" value="Genomic_DNA"/>
</dbReference>
<gene>
    <name evidence="3" type="ORF">KOR42_31870</name>
</gene>
<evidence type="ECO:0000256" key="1">
    <source>
        <dbReference type="SAM" id="Phobius"/>
    </source>
</evidence>
<evidence type="ECO:0000313" key="3">
    <source>
        <dbReference type="EMBL" id="TWT52090.1"/>
    </source>
</evidence>
<proteinExistence type="predicted"/>
<reference evidence="3 4" key="1">
    <citation type="submission" date="2019-02" db="EMBL/GenBank/DDBJ databases">
        <title>Deep-cultivation of Planctomycetes and their phenomic and genomic characterization uncovers novel biology.</title>
        <authorList>
            <person name="Wiegand S."/>
            <person name="Jogler M."/>
            <person name="Boedeker C."/>
            <person name="Pinto D."/>
            <person name="Vollmers J."/>
            <person name="Rivas-Marin E."/>
            <person name="Kohn T."/>
            <person name="Peeters S.H."/>
            <person name="Heuer A."/>
            <person name="Rast P."/>
            <person name="Oberbeckmann S."/>
            <person name="Bunk B."/>
            <person name="Jeske O."/>
            <person name="Meyerdierks A."/>
            <person name="Storesund J.E."/>
            <person name="Kallscheuer N."/>
            <person name="Luecker S."/>
            <person name="Lage O.M."/>
            <person name="Pohl T."/>
            <person name="Merkel B.J."/>
            <person name="Hornburger P."/>
            <person name="Mueller R.-W."/>
            <person name="Bruemmer F."/>
            <person name="Labrenz M."/>
            <person name="Spormann A.M."/>
            <person name="Op Den Camp H."/>
            <person name="Overmann J."/>
            <person name="Amann R."/>
            <person name="Jetten M.S.M."/>
            <person name="Mascher T."/>
            <person name="Medema M.H."/>
            <person name="Devos D.P."/>
            <person name="Kaster A.-K."/>
            <person name="Ovreas L."/>
            <person name="Rohde M."/>
            <person name="Galperin M.Y."/>
            <person name="Jogler C."/>
        </authorList>
    </citation>
    <scope>NUCLEOTIDE SEQUENCE [LARGE SCALE GENOMIC DNA]</scope>
    <source>
        <strain evidence="3 4">KOR42</strain>
    </source>
</reference>
<accession>A0A5C5WNB3</accession>
<comment type="caution">
    <text evidence="3">The sequence shown here is derived from an EMBL/GenBank/DDBJ whole genome shotgun (WGS) entry which is preliminary data.</text>
</comment>
<dbReference type="AlphaFoldDB" id="A0A5C5WNB3"/>
<organism evidence="3 4">
    <name type="scientific">Thalassoglobus neptunius</name>
    <dbReference type="NCBI Taxonomy" id="1938619"/>
    <lineage>
        <taxon>Bacteria</taxon>
        <taxon>Pseudomonadati</taxon>
        <taxon>Planctomycetota</taxon>
        <taxon>Planctomycetia</taxon>
        <taxon>Planctomycetales</taxon>
        <taxon>Planctomycetaceae</taxon>
        <taxon>Thalassoglobus</taxon>
    </lineage>
</organism>
<protein>
    <submittedName>
        <fullName evidence="3">TadE-like protein</fullName>
    </submittedName>
</protein>
<dbReference type="RefSeq" id="WP_146510667.1">
    <property type="nucleotide sequence ID" value="NZ_SIHI01000008.1"/>
</dbReference>
<keyword evidence="1" id="KW-0472">Membrane</keyword>
<keyword evidence="1" id="KW-0812">Transmembrane</keyword>
<dbReference type="Proteomes" id="UP000317243">
    <property type="component" value="Unassembled WGS sequence"/>
</dbReference>
<sequence>MRVSLKRFKSACQSNRRAVATVEFAIVAPIFMSIALGVMEMGRALDVSTNLTSAVREAGRFAAMHRNGIVPPGTTTNQKVIQDIRNVLKANGVNGDAATITITHAEGPNQGQTFDLDSSANYMQYFNINISIAYQEVSGFPLKFMHGQSLRSSIIFRLGLK</sequence>
<dbReference type="InterPro" id="IPR012495">
    <property type="entry name" value="TadE-like_dom"/>
</dbReference>
<keyword evidence="4" id="KW-1185">Reference proteome</keyword>
<feature type="domain" description="TadE-like" evidence="2">
    <location>
        <begin position="19"/>
        <end position="60"/>
    </location>
</feature>
<evidence type="ECO:0000313" key="4">
    <source>
        <dbReference type="Proteomes" id="UP000317243"/>
    </source>
</evidence>
<name>A0A5C5WNB3_9PLAN</name>